<dbReference type="Proteomes" id="UP000464214">
    <property type="component" value="Chromosome"/>
</dbReference>
<feature type="transmembrane region" description="Helical" evidence="6">
    <location>
        <begin position="191"/>
        <end position="208"/>
    </location>
</feature>
<feature type="transmembrane region" description="Helical" evidence="6">
    <location>
        <begin position="75"/>
        <end position="97"/>
    </location>
</feature>
<dbReference type="InterPro" id="IPR000620">
    <property type="entry name" value="EamA_dom"/>
</dbReference>
<feature type="transmembrane region" description="Helical" evidence="6">
    <location>
        <begin position="159"/>
        <end position="179"/>
    </location>
</feature>
<gene>
    <name evidence="8" type="ORF">GU926_06095</name>
</gene>
<organism evidence="8 9">
    <name type="scientific">Nibribacter ruber</name>
    <dbReference type="NCBI Taxonomy" id="2698458"/>
    <lineage>
        <taxon>Bacteria</taxon>
        <taxon>Pseudomonadati</taxon>
        <taxon>Bacteroidota</taxon>
        <taxon>Cytophagia</taxon>
        <taxon>Cytophagales</taxon>
        <taxon>Hymenobacteraceae</taxon>
        <taxon>Nibribacter</taxon>
    </lineage>
</organism>
<evidence type="ECO:0000256" key="4">
    <source>
        <dbReference type="ARBA" id="ARBA00022989"/>
    </source>
</evidence>
<dbReference type="EMBL" id="CP047897">
    <property type="protein sequence ID" value="QHL87028.1"/>
    <property type="molecule type" value="Genomic_DNA"/>
</dbReference>
<sequence>MSKQNTSGGPAAPAGWLKIAAFAAIYIIWGSTYLAIVFAIDTLPPFLMAGLRFLLAGALLFTFARLRGDTAPAPIHWRSTFIIGGLLLLVGNGAVVWAEQHVASGIAALLVTTEPLWIVALQWAGKEKNKPKKAVLLGMLLGIVGMLVLVSPWKSTGDIALGPCVLIFFSAGAWALGSLYSNKAPLPSSQVLTTGMQMLCGGALLLLAGTVAGEWQTTQWSAVSQQSWLAFGYLVVFGSLIAFTAYSWLTRVAPPAQVSTYAYVNPVIAVFLGWALANEEITAQTLVATALLVTAVVIITLKSKH</sequence>
<dbReference type="RefSeq" id="WP_160690008.1">
    <property type="nucleotide sequence ID" value="NZ_CP047897.1"/>
</dbReference>
<feature type="transmembrane region" description="Helical" evidence="6">
    <location>
        <begin position="135"/>
        <end position="153"/>
    </location>
</feature>
<dbReference type="GO" id="GO:0016020">
    <property type="term" value="C:membrane"/>
    <property type="evidence" value="ECO:0007669"/>
    <property type="project" value="UniProtKB-SubCell"/>
</dbReference>
<accession>A0A6P1NYI7</accession>
<proteinExistence type="inferred from homology"/>
<comment type="subcellular location">
    <subcellularLocation>
        <location evidence="1">Membrane</location>
        <topology evidence="1">Multi-pass membrane protein</topology>
    </subcellularLocation>
</comment>
<dbReference type="PANTHER" id="PTHR32322:SF2">
    <property type="entry name" value="EAMA DOMAIN-CONTAINING PROTEIN"/>
    <property type="match status" value="1"/>
</dbReference>
<feature type="transmembrane region" description="Helical" evidence="6">
    <location>
        <begin position="103"/>
        <end position="123"/>
    </location>
</feature>
<evidence type="ECO:0000256" key="6">
    <source>
        <dbReference type="SAM" id="Phobius"/>
    </source>
</evidence>
<feature type="transmembrane region" description="Helical" evidence="6">
    <location>
        <begin position="228"/>
        <end position="249"/>
    </location>
</feature>
<dbReference type="PANTHER" id="PTHR32322">
    <property type="entry name" value="INNER MEMBRANE TRANSPORTER"/>
    <property type="match status" value="1"/>
</dbReference>
<feature type="transmembrane region" description="Helical" evidence="6">
    <location>
        <begin position="261"/>
        <end position="277"/>
    </location>
</feature>
<dbReference type="SUPFAM" id="SSF103481">
    <property type="entry name" value="Multidrug resistance efflux transporter EmrE"/>
    <property type="match status" value="2"/>
</dbReference>
<keyword evidence="5 6" id="KW-0472">Membrane</keyword>
<protein>
    <submittedName>
        <fullName evidence="8">EamA family transporter</fullName>
    </submittedName>
</protein>
<evidence type="ECO:0000256" key="1">
    <source>
        <dbReference type="ARBA" id="ARBA00004141"/>
    </source>
</evidence>
<keyword evidence="4 6" id="KW-1133">Transmembrane helix</keyword>
<evidence type="ECO:0000256" key="5">
    <source>
        <dbReference type="ARBA" id="ARBA00023136"/>
    </source>
</evidence>
<feature type="domain" description="EamA" evidence="7">
    <location>
        <begin position="164"/>
        <end position="300"/>
    </location>
</feature>
<evidence type="ECO:0000256" key="3">
    <source>
        <dbReference type="ARBA" id="ARBA00022692"/>
    </source>
</evidence>
<keyword evidence="9" id="KW-1185">Reference proteome</keyword>
<evidence type="ECO:0000313" key="9">
    <source>
        <dbReference type="Proteomes" id="UP000464214"/>
    </source>
</evidence>
<keyword evidence="3 6" id="KW-0812">Transmembrane</keyword>
<feature type="transmembrane region" description="Helical" evidence="6">
    <location>
        <begin position="283"/>
        <end position="301"/>
    </location>
</feature>
<dbReference type="AlphaFoldDB" id="A0A6P1NYI7"/>
<name>A0A6P1NYI7_9BACT</name>
<feature type="transmembrane region" description="Helical" evidence="6">
    <location>
        <begin position="46"/>
        <end position="63"/>
    </location>
</feature>
<feature type="transmembrane region" description="Helical" evidence="6">
    <location>
        <begin position="20"/>
        <end position="40"/>
    </location>
</feature>
<evidence type="ECO:0000313" key="8">
    <source>
        <dbReference type="EMBL" id="QHL87028.1"/>
    </source>
</evidence>
<evidence type="ECO:0000259" key="7">
    <source>
        <dbReference type="Pfam" id="PF00892"/>
    </source>
</evidence>
<dbReference type="InterPro" id="IPR037185">
    <property type="entry name" value="EmrE-like"/>
</dbReference>
<reference evidence="8 9" key="1">
    <citation type="submission" date="2020-01" db="EMBL/GenBank/DDBJ databases">
        <authorList>
            <person name="Kim M."/>
        </authorList>
    </citation>
    <scope>NUCLEOTIDE SEQUENCE [LARGE SCALE GENOMIC DNA]</scope>
    <source>
        <strain evidence="8 9">BT10</strain>
    </source>
</reference>
<dbReference type="Pfam" id="PF00892">
    <property type="entry name" value="EamA"/>
    <property type="match status" value="2"/>
</dbReference>
<dbReference type="KEGG" id="nib:GU926_06095"/>
<evidence type="ECO:0000256" key="2">
    <source>
        <dbReference type="ARBA" id="ARBA00007362"/>
    </source>
</evidence>
<feature type="domain" description="EamA" evidence="7">
    <location>
        <begin position="21"/>
        <end position="150"/>
    </location>
</feature>
<comment type="similarity">
    <text evidence="2">Belongs to the EamA transporter family.</text>
</comment>
<dbReference type="InterPro" id="IPR050638">
    <property type="entry name" value="AA-Vitamin_Transporters"/>
</dbReference>